<keyword evidence="9" id="KW-1133">Transmembrane helix</keyword>
<dbReference type="PANTHER" id="PTHR43065">
    <property type="entry name" value="SENSOR HISTIDINE KINASE"/>
    <property type="match status" value="1"/>
</dbReference>
<dbReference type="GO" id="GO:0000155">
    <property type="term" value="F:phosphorelay sensor kinase activity"/>
    <property type="evidence" value="ECO:0007669"/>
    <property type="project" value="InterPro"/>
</dbReference>
<keyword evidence="4" id="KW-0808">Transferase</keyword>
<dbReference type="EMBL" id="CACVAP010000068">
    <property type="protein sequence ID" value="CAA6812606.1"/>
    <property type="molecule type" value="Genomic_DNA"/>
</dbReference>
<evidence type="ECO:0000256" key="1">
    <source>
        <dbReference type="ARBA" id="ARBA00000085"/>
    </source>
</evidence>
<keyword evidence="11" id="KW-0456">Lyase</keyword>
<keyword evidence="3" id="KW-0597">Phosphoprotein</keyword>
<dbReference type="InterPro" id="IPR005467">
    <property type="entry name" value="His_kinase_dom"/>
</dbReference>
<keyword evidence="6" id="KW-0418">Kinase</keyword>
<proteinExistence type="predicted"/>
<evidence type="ECO:0000256" key="9">
    <source>
        <dbReference type="SAM" id="Phobius"/>
    </source>
</evidence>
<dbReference type="GO" id="GO:0005524">
    <property type="term" value="F:ATP binding"/>
    <property type="evidence" value="ECO:0007669"/>
    <property type="project" value="UniProtKB-KW"/>
</dbReference>
<dbReference type="Pfam" id="PF05226">
    <property type="entry name" value="CHASE2"/>
    <property type="match status" value="1"/>
</dbReference>
<protein>
    <recommendedName>
        <fullName evidence="2">histidine kinase</fullName>
        <ecNumber evidence="2">2.7.13.3</ecNumber>
    </recommendedName>
</protein>
<keyword evidence="9" id="KW-0812">Transmembrane</keyword>
<dbReference type="PANTHER" id="PTHR43065:SF10">
    <property type="entry name" value="PEROXIDE STRESS-ACTIVATED HISTIDINE KINASE MAK3"/>
    <property type="match status" value="1"/>
</dbReference>
<dbReference type="SMART" id="SM01080">
    <property type="entry name" value="CHASE2"/>
    <property type="match status" value="1"/>
</dbReference>
<dbReference type="AlphaFoldDB" id="A0A6S6TCH8"/>
<comment type="catalytic activity">
    <reaction evidence="1">
        <text>ATP + protein L-histidine = ADP + protein N-phospho-L-histidine.</text>
        <dbReference type="EC" id="2.7.13.3"/>
    </reaction>
</comment>
<evidence type="ECO:0000256" key="7">
    <source>
        <dbReference type="ARBA" id="ARBA00022840"/>
    </source>
</evidence>
<dbReference type="InterPro" id="IPR007890">
    <property type="entry name" value="CHASE2"/>
</dbReference>
<gene>
    <name evidence="11" type="ORF">HELGO_WM5587</name>
</gene>
<dbReference type="InterPro" id="IPR004358">
    <property type="entry name" value="Sig_transdc_His_kin-like_C"/>
</dbReference>
<feature type="transmembrane region" description="Helical" evidence="9">
    <location>
        <begin position="330"/>
        <end position="347"/>
    </location>
</feature>
<feature type="transmembrane region" description="Helical" evidence="9">
    <location>
        <begin position="354"/>
        <end position="374"/>
    </location>
</feature>
<evidence type="ECO:0000313" key="11">
    <source>
        <dbReference type="EMBL" id="CAA6812606.1"/>
    </source>
</evidence>
<dbReference type="Gene3D" id="3.30.565.10">
    <property type="entry name" value="Histidine kinase-like ATPase, C-terminal domain"/>
    <property type="match status" value="1"/>
</dbReference>
<evidence type="ECO:0000256" key="6">
    <source>
        <dbReference type="ARBA" id="ARBA00022777"/>
    </source>
</evidence>
<evidence type="ECO:0000256" key="3">
    <source>
        <dbReference type="ARBA" id="ARBA00022553"/>
    </source>
</evidence>
<dbReference type="EC" id="2.7.13.3" evidence="2"/>
<evidence type="ECO:0000256" key="5">
    <source>
        <dbReference type="ARBA" id="ARBA00022741"/>
    </source>
</evidence>
<dbReference type="Gene3D" id="1.10.287.130">
    <property type="match status" value="1"/>
</dbReference>
<feature type="transmembrane region" description="Helical" evidence="9">
    <location>
        <begin position="380"/>
        <end position="400"/>
    </location>
</feature>
<keyword evidence="8" id="KW-0902">Two-component regulatory system</keyword>
<evidence type="ECO:0000256" key="8">
    <source>
        <dbReference type="ARBA" id="ARBA00023012"/>
    </source>
</evidence>
<evidence type="ECO:0000256" key="4">
    <source>
        <dbReference type="ARBA" id="ARBA00022679"/>
    </source>
</evidence>
<name>A0A6S6TCH8_9BACT</name>
<dbReference type="CDD" id="cd00082">
    <property type="entry name" value="HisKA"/>
    <property type="match status" value="1"/>
</dbReference>
<dbReference type="GO" id="GO:0016829">
    <property type="term" value="F:lyase activity"/>
    <property type="evidence" value="ECO:0007669"/>
    <property type="project" value="UniProtKB-KW"/>
</dbReference>
<dbReference type="InterPro" id="IPR036097">
    <property type="entry name" value="HisK_dim/P_sf"/>
</dbReference>
<evidence type="ECO:0000259" key="10">
    <source>
        <dbReference type="PROSITE" id="PS50109"/>
    </source>
</evidence>
<dbReference type="Pfam" id="PF02518">
    <property type="entry name" value="HATPase_c"/>
    <property type="match status" value="1"/>
</dbReference>
<reference evidence="11" key="1">
    <citation type="submission" date="2020-01" db="EMBL/GenBank/DDBJ databases">
        <authorList>
            <person name="Meier V. D."/>
            <person name="Meier V D."/>
        </authorList>
    </citation>
    <scope>NUCLEOTIDE SEQUENCE</scope>
    <source>
        <strain evidence="11">HLG_WM_MAG_06</strain>
    </source>
</reference>
<dbReference type="InterPro" id="IPR036890">
    <property type="entry name" value="HATPase_C_sf"/>
</dbReference>
<keyword evidence="9" id="KW-0472">Membrane</keyword>
<dbReference type="InterPro" id="IPR003594">
    <property type="entry name" value="HATPase_dom"/>
</dbReference>
<dbReference type="SMART" id="SM00387">
    <property type="entry name" value="HATPase_c"/>
    <property type="match status" value="1"/>
</dbReference>
<keyword evidence="7" id="KW-0067">ATP-binding</keyword>
<dbReference type="SUPFAM" id="SSF55874">
    <property type="entry name" value="ATPase domain of HSP90 chaperone/DNA topoisomerase II/histidine kinase"/>
    <property type="match status" value="1"/>
</dbReference>
<dbReference type="SUPFAM" id="SSF47384">
    <property type="entry name" value="Homodimeric domain of signal transducing histidine kinase"/>
    <property type="match status" value="1"/>
</dbReference>
<keyword evidence="5" id="KW-0547">Nucleotide-binding</keyword>
<sequence>MLSFSRSAIVIIVISIMHLYFYSSNYIEKVDHKLYDLTSILFNQIQDEKSATYSVIVDIDEKSLQEFGQWPWSRLIDAKLISLTHDMTPSAIGINILFPEEDSLSPLSMQKFYQKYFDTTIDLTALPLKLQDNDKFLWEIINSSNATLPIYLQNKFNSAEHCEEMSYKKNRFSDIKSNFVVEELLCNHPFIQDKIENFGFINAWSDSDGVFRRVPLFMKYKNETFPSFSLATLLSFYEALLFDTREDTVLVNFSLNRPKILSASDVLNGKVSKQDIQGKVVILGSSIVGLNPRYKIANGEYISNNMIHAMLVDNILNDTFLVQPEYYKKINIMLSFLLSLSVLFLLSKKRYSKIVLFLLFFGFTSILFLFISYMNGVYISIGYLWVSFLSFFILLIFYHLRTLNKEQEEQEKFLIRQSKLASMGEMISLIAHQWRQPLSAINGIVLNMDIDSRKEKLHGQRLNQYLDEIEGTTAYLSKTINDFTDFFSTNKQAQSFDLQSVIEQAKHLSALSLTQKVVTIYRSSEDIEVKGYPSELVQSLLVLFNNAVSICLERLEVIGEGKVFIDTKRVGKNIVISVEDNGGGIAKKDMKKIFNPYFTTKDKQHGTGLGLYILRLIVEDSMNGKVSLRNGKEGAIFSIEIPIHIK</sequence>
<dbReference type="PRINTS" id="PR00344">
    <property type="entry name" value="BCTRLSENSOR"/>
</dbReference>
<feature type="domain" description="Histidine kinase" evidence="10">
    <location>
        <begin position="429"/>
        <end position="645"/>
    </location>
</feature>
<dbReference type="InterPro" id="IPR003661">
    <property type="entry name" value="HisK_dim/P_dom"/>
</dbReference>
<accession>A0A6S6TCH8</accession>
<evidence type="ECO:0000256" key="2">
    <source>
        <dbReference type="ARBA" id="ARBA00012438"/>
    </source>
</evidence>
<dbReference type="PROSITE" id="PS50109">
    <property type="entry name" value="HIS_KIN"/>
    <property type="match status" value="1"/>
</dbReference>
<organism evidence="11">
    <name type="scientific">uncultured Sulfurovum sp</name>
    <dbReference type="NCBI Taxonomy" id="269237"/>
    <lineage>
        <taxon>Bacteria</taxon>
        <taxon>Pseudomonadati</taxon>
        <taxon>Campylobacterota</taxon>
        <taxon>Epsilonproteobacteria</taxon>
        <taxon>Campylobacterales</taxon>
        <taxon>Sulfurovaceae</taxon>
        <taxon>Sulfurovum</taxon>
        <taxon>environmental samples</taxon>
    </lineage>
</organism>